<dbReference type="Pfam" id="PF08459">
    <property type="entry name" value="UvrC_RNaseH_dom"/>
    <property type="match status" value="1"/>
</dbReference>
<evidence type="ECO:0000259" key="7">
    <source>
        <dbReference type="PROSITE" id="PS50165"/>
    </source>
</evidence>
<evidence type="ECO:0000259" key="6">
    <source>
        <dbReference type="PROSITE" id="PS50164"/>
    </source>
</evidence>
<dbReference type="InterPro" id="IPR000305">
    <property type="entry name" value="GIY-YIG_endonuc"/>
</dbReference>
<dbReference type="Pfam" id="PF01541">
    <property type="entry name" value="GIY-YIG"/>
    <property type="match status" value="1"/>
</dbReference>
<reference evidence="8 9" key="1">
    <citation type="submission" date="2018-06" db="EMBL/GenBank/DDBJ databases">
        <title>Genomic Encyclopedia of Archaeal and Bacterial Type Strains, Phase II (KMG-II): from individual species to whole genera.</title>
        <authorList>
            <person name="Goeker M."/>
        </authorList>
    </citation>
    <scope>NUCLEOTIDE SEQUENCE [LARGE SCALE GENOMIC DNA]</scope>
    <source>
        <strain evidence="8 9">ATCC 51348</strain>
    </source>
</reference>
<dbReference type="PROSITE" id="PS50164">
    <property type="entry name" value="GIY_YIG"/>
    <property type="match status" value="1"/>
</dbReference>
<evidence type="ECO:0000256" key="2">
    <source>
        <dbReference type="ARBA" id="ARBA00022763"/>
    </source>
</evidence>
<feature type="domain" description="GIY-YIG" evidence="6">
    <location>
        <begin position="12"/>
        <end position="91"/>
    </location>
</feature>
<dbReference type="InterPro" id="IPR010994">
    <property type="entry name" value="RuvA_2-like"/>
</dbReference>
<organism evidence="8 9">
    <name type="scientific">Metamycoplasma auris</name>
    <dbReference type="NCBI Taxonomy" id="51363"/>
    <lineage>
        <taxon>Bacteria</taxon>
        <taxon>Bacillati</taxon>
        <taxon>Mycoplasmatota</taxon>
        <taxon>Mycoplasmoidales</taxon>
        <taxon>Metamycoplasmataceae</taxon>
        <taxon>Metamycoplasma</taxon>
    </lineage>
</organism>
<accession>A0A2W7G5C3</accession>
<dbReference type="OrthoDB" id="9804933at2"/>
<protein>
    <submittedName>
        <fullName evidence="8">Excinuclease ABC subunit C</fullName>
    </submittedName>
</protein>
<dbReference type="SMART" id="SM00465">
    <property type="entry name" value="GIYc"/>
    <property type="match status" value="1"/>
</dbReference>
<comment type="caution">
    <text evidence="8">The sequence shown here is derived from an EMBL/GenBank/DDBJ whole genome shotgun (WGS) entry which is preliminary data.</text>
</comment>
<evidence type="ECO:0000256" key="4">
    <source>
        <dbReference type="ARBA" id="ARBA00022881"/>
    </source>
</evidence>
<sequence>MIKKELIKNISQKPGVYFWKDCNNKIIYIGKAKNLKSRMTQYFDLNMQNSFKTEKMRQEISDFETYVFETEVEALIFERSSILKYKPKFNVAIPTQATFPYIYIKKQKTNLKIDLTNKYERKNDTLFYGPLVKGNQYLPLIKYLKHLLVSKDGQLQNKMNSEEIELAFNKAKKILKFGKEFKSKLIEERNIASENEDYYLAKQYQNIYDLIYAKDSQQNLVLKTKRDIDVFGFFETNNMVSISILHFRSSILLNKTDLILNINTTLKDFISNFLEEYYAKNQIPDYILLSNFYYDLFIDEGLKTHFLLSSNFFYKKLLLIAYENAKNDIENKIKRFEKENKNDSVISYLSNLLNTKMNYFAVFDNSFVSNTKEVVGASFVYSNGNIDSSKKRAYILNKQINGRSDFDYMYQNVDLFLNSNKSKIDLIFVDGGIIQIKAAKKAMDKNNIDIPIFGLRKNETHTFESLINEEDQEIKIDNQDAINYLIKIDNEIDAHAKKWYNKRHKKNMLESPLQKIKGIGKKTEYLLLERFKTYDAIYNAKIEELEEIIPKNVAINIKEASKTLK</sequence>
<dbReference type="Pfam" id="PF22920">
    <property type="entry name" value="UvrC_RNaseH"/>
    <property type="match status" value="1"/>
</dbReference>
<keyword evidence="9" id="KW-1185">Reference proteome</keyword>
<dbReference type="PANTHER" id="PTHR30562">
    <property type="entry name" value="UVRC/OXIDOREDUCTASE"/>
    <property type="match status" value="1"/>
</dbReference>
<dbReference type="Pfam" id="PF14520">
    <property type="entry name" value="HHH_5"/>
    <property type="match status" value="1"/>
</dbReference>
<dbReference type="SUPFAM" id="SSF47781">
    <property type="entry name" value="RuvA domain 2-like"/>
    <property type="match status" value="1"/>
</dbReference>
<evidence type="ECO:0000313" key="8">
    <source>
        <dbReference type="EMBL" id="PZW01467.1"/>
    </source>
</evidence>
<dbReference type="FunFam" id="3.40.1440.10:FF:000001">
    <property type="entry name" value="UvrABC system protein C"/>
    <property type="match status" value="1"/>
</dbReference>
<dbReference type="PANTHER" id="PTHR30562:SF1">
    <property type="entry name" value="UVRABC SYSTEM PROTEIN C"/>
    <property type="match status" value="1"/>
</dbReference>
<dbReference type="Gene3D" id="3.30.420.340">
    <property type="entry name" value="UvrC, RNAse H endonuclease domain"/>
    <property type="match status" value="1"/>
</dbReference>
<dbReference type="InterPro" id="IPR035901">
    <property type="entry name" value="GIY-YIG_endonuc_sf"/>
</dbReference>
<evidence type="ECO:0000256" key="5">
    <source>
        <dbReference type="ARBA" id="ARBA00023204"/>
    </source>
</evidence>
<dbReference type="GO" id="GO:0006289">
    <property type="term" value="P:nucleotide-excision repair"/>
    <property type="evidence" value="ECO:0007669"/>
    <property type="project" value="InterPro"/>
</dbReference>
<dbReference type="Proteomes" id="UP000249646">
    <property type="component" value="Unassembled WGS sequence"/>
</dbReference>
<dbReference type="InterPro" id="IPR047296">
    <property type="entry name" value="GIY-YIG_UvrC_Cho"/>
</dbReference>
<feature type="domain" description="UvrC family homology region profile" evidence="7">
    <location>
        <begin position="230"/>
        <end position="443"/>
    </location>
</feature>
<keyword evidence="2" id="KW-0227">DNA damage</keyword>
<dbReference type="GO" id="GO:0009381">
    <property type="term" value="F:excinuclease ABC activity"/>
    <property type="evidence" value="ECO:0007669"/>
    <property type="project" value="InterPro"/>
</dbReference>
<proteinExistence type="predicted"/>
<evidence type="ECO:0000256" key="1">
    <source>
        <dbReference type="ARBA" id="ARBA00022490"/>
    </source>
</evidence>
<evidence type="ECO:0000256" key="3">
    <source>
        <dbReference type="ARBA" id="ARBA00022769"/>
    </source>
</evidence>
<dbReference type="InterPro" id="IPR038476">
    <property type="entry name" value="UvrC_RNase_H_dom_sf"/>
</dbReference>
<gene>
    <name evidence="8" type="ORF">BCF89_10291</name>
</gene>
<dbReference type="PROSITE" id="PS50165">
    <property type="entry name" value="UVRC"/>
    <property type="match status" value="1"/>
</dbReference>
<dbReference type="SUPFAM" id="SSF82771">
    <property type="entry name" value="GIY-YIG endonuclease"/>
    <property type="match status" value="1"/>
</dbReference>
<dbReference type="Gene3D" id="3.40.1440.10">
    <property type="entry name" value="GIY-YIG endonuclease"/>
    <property type="match status" value="1"/>
</dbReference>
<keyword evidence="4" id="KW-0267">Excision nuclease</keyword>
<keyword evidence="1" id="KW-0963">Cytoplasm</keyword>
<evidence type="ECO:0000313" key="9">
    <source>
        <dbReference type="Proteomes" id="UP000249646"/>
    </source>
</evidence>
<dbReference type="AlphaFoldDB" id="A0A2W7G5C3"/>
<dbReference type="Gene3D" id="1.10.150.20">
    <property type="entry name" value="5' to 3' exonuclease, C-terminal subdomain"/>
    <property type="match status" value="1"/>
</dbReference>
<dbReference type="CDD" id="cd10434">
    <property type="entry name" value="GIY-YIG_UvrC_Cho"/>
    <property type="match status" value="1"/>
</dbReference>
<dbReference type="RefSeq" id="WP_111518289.1">
    <property type="nucleotide sequence ID" value="NZ_QKUB01000002.1"/>
</dbReference>
<name>A0A2W7G5C3_9BACT</name>
<keyword evidence="5" id="KW-0234">DNA repair</keyword>
<dbReference type="EMBL" id="QKUB01000002">
    <property type="protein sequence ID" value="PZW01467.1"/>
    <property type="molecule type" value="Genomic_DNA"/>
</dbReference>
<dbReference type="InterPro" id="IPR050066">
    <property type="entry name" value="UvrABC_protein_C"/>
</dbReference>
<dbReference type="InterPro" id="IPR001162">
    <property type="entry name" value="UvrC_RNase_H_dom"/>
</dbReference>
<dbReference type="GO" id="GO:0009380">
    <property type="term" value="C:excinuclease repair complex"/>
    <property type="evidence" value="ECO:0007669"/>
    <property type="project" value="TreeGrafter"/>
</dbReference>
<keyword evidence="3" id="KW-0228">DNA excision</keyword>